<sequence length="205" mass="22165">MNFLSSKLVFRSFSSIMTKTALIIGSDGSEDIELIVTSDVLRRAGIDVTIAGLQDEKHITLARKAILQVDALFKDIAEKEFDAVILPGGQPGSDNLAKDERVGKLLQRHEKEGKIVAAICAAPIALVSHGIAKKEGGGTLTSYPAVKEKIIAGGYNYSEDKVCVWKNVVTSRGPGTAFLFSLKLVEMLTDLEKSETVKKALLYDI</sequence>
<dbReference type="GO" id="GO:0046295">
    <property type="term" value="P:glycolate biosynthetic process"/>
    <property type="evidence" value="ECO:0007669"/>
    <property type="project" value="UniProtKB-ARBA"/>
</dbReference>
<dbReference type="Proteomes" id="UP000580250">
    <property type="component" value="Unassembled WGS sequence"/>
</dbReference>
<accession>A0A6V7WZ20</accession>
<dbReference type="CDD" id="cd03135">
    <property type="entry name" value="GATase1_DJ-1"/>
    <property type="match status" value="1"/>
</dbReference>
<evidence type="ECO:0000256" key="1">
    <source>
        <dbReference type="ARBA" id="ARBA00004496"/>
    </source>
</evidence>
<dbReference type="GO" id="GO:0036471">
    <property type="term" value="P:cellular response to glyoxal"/>
    <property type="evidence" value="ECO:0007669"/>
    <property type="project" value="UniProtKB-ARBA"/>
</dbReference>
<comment type="catalytic activity">
    <reaction evidence="4">
        <text>methylglyoxal + H2O = (R)-lactate + H(+)</text>
        <dbReference type="Rhea" id="RHEA:27754"/>
        <dbReference type="ChEBI" id="CHEBI:15377"/>
        <dbReference type="ChEBI" id="CHEBI:15378"/>
        <dbReference type="ChEBI" id="CHEBI:16004"/>
        <dbReference type="ChEBI" id="CHEBI:17158"/>
        <dbReference type="EC" id="4.2.1.130"/>
    </reaction>
</comment>
<dbReference type="Gene3D" id="3.40.50.880">
    <property type="match status" value="1"/>
</dbReference>
<dbReference type="PANTHER" id="PTHR48094">
    <property type="entry name" value="PROTEIN/NUCLEIC ACID DEGLYCASE DJ-1-RELATED"/>
    <property type="match status" value="1"/>
</dbReference>
<dbReference type="InterPro" id="IPR002818">
    <property type="entry name" value="DJ-1/PfpI"/>
</dbReference>
<dbReference type="EMBL" id="CAJEWN010000938">
    <property type="protein sequence ID" value="CAD2192319.1"/>
    <property type="molecule type" value="Genomic_DNA"/>
</dbReference>
<proteinExistence type="predicted"/>
<protein>
    <recommendedName>
        <fullName evidence="2">D-lactate dehydratase</fullName>
        <ecNumber evidence="2">4.2.1.130</ecNumber>
    </recommendedName>
</protein>
<feature type="domain" description="DJ-1/PfpI" evidence="5">
    <location>
        <begin position="20"/>
        <end position="186"/>
    </location>
</feature>
<evidence type="ECO:0000313" key="7">
    <source>
        <dbReference type="Proteomes" id="UP000580250"/>
    </source>
</evidence>
<dbReference type="InterPro" id="IPR029062">
    <property type="entry name" value="Class_I_gatase-like"/>
</dbReference>
<organism evidence="6 7">
    <name type="scientific">Meloidogyne enterolobii</name>
    <name type="common">Root-knot nematode worm</name>
    <name type="synonym">Meloidogyne mayaguensis</name>
    <dbReference type="NCBI Taxonomy" id="390850"/>
    <lineage>
        <taxon>Eukaryota</taxon>
        <taxon>Metazoa</taxon>
        <taxon>Ecdysozoa</taxon>
        <taxon>Nematoda</taxon>
        <taxon>Chromadorea</taxon>
        <taxon>Rhabditida</taxon>
        <taxon>Tylenchina</taxon>
        <taxon>Tylenchomorpha</taxon>
        <taxon>Tylenchoidea</taxon>
        <taxon>Meloidogynidae</taxon>
        <taxon>Meloidogyninae</taxon>
        <taxon>Meloidogyne</taxon>
    </lineage>
</organism>
<evidence type="ECO:0000256" key="4">
    <source>
        <dbReference type="ARBA" id="ARBA00048082"/>
    </source>
</evidence>
<dbReference type="SUPFAM" id="SSF52317">
    <property type="entry name" value="Class I glutamine amidotransferase-like"/>
    <property type="match status" value="1"/>
</dbReference>
<dbReference type="Pfam" id="PF01965">
    <property type="entry name" value="DJ-1_PfpI"/>
    <property type="match status" value="1"/>
</dbReference>
<dbReference type="GO" id="GO:0005739">
    <property type="term" value="C:mitochondrion"/>
    <property type="evidence" value="ECO:0007669"/>
    <property type="project" value="TreeGrafter"/>
</dbReference>
<dbReference type="GO" id="GO:0006979">
    <property type="term" value="P:response to oxidative stress"/>
    <property type="evidence" value="ECO:0007669"/>
    <property type="project" value="TreeGrafter"/>
</dbReference>
<dbReference type="InterPro" id="IPR006287">
    <property type="entry name" value="DJ-1"/>
</dbReference>
<dbReference type="GO" id="GO:0019172">
    <property type="term" value="F:glyoxalase III activity"/>
    <property type="evidence" value="ECO:0007669"/>
    <property type="project" value="UniProtKB-EC"/>
</dbReference>
<dbReference type="GO" id="GO:0005634">
    <property type="term" value="C:nucleus"/>
    <property type="evidence" value="ECO:0007669"/>
    <property type="project" value="TreeGrafter"/>
</dbReference>
<evidence type="ECO:0000259" key="5">
    <source>
        <dbReference type="Pfam" id="PF01965"/>
    </source>
</evidence>
<dbReference type="GO" id="GO:1903189">
    <property type="term" value="P:glyoxal metabolic process"/>
    <property type="evidence" value="ECO:0007669"/>
    <property type="project" value="UniProtKB-ARBA"/>
</dbReference>
<comment type="subcellular location">
    <subcellularLocation>
        <location evidence="1">Cytoplasm</location>
    </subcellularLocation>
</comment>
<dbReference type="NCBIfam" id="TIGR01383">
    <property type="entry name" value="not_thiJ"/>
    <property type="match status" value="1"/>
</dbReference>
<dbReference type="PANTHER" id="PTHR48094:SF12">
    <property type="entry name" value="PARKINSON DISEASE PROTEIN 7 HOMOLOG"/>
    <property type="match status" value="1"/>
</dbReference>
<keyword evidence="3" id="KW-0963">Cytoplasm</keyword>
<dbReference type="FunFam" id="3.40.50.880:FF:000022">
    <property type="entry name" value="protein deglycase DJ-1"/>
    <property type="match status" value="1"/>
</dbReference>
<name>A0A6V7WZ20_MELEN</name>
<dbReference type="OrthoDB" id="543156at2759"/>
<dbReference type="GO" id="GO:1902176">
    <property type="term" value="P:negative regulation of oxidative stress-induced intrinsic apoptotic signaling pathway"/>
    <property type="evidence" value="ECO:0007669"/>
    <property type="project" value="UniProtKB-ARBA"/>
</dbReference>
<evidence type="ECO:0000256" key="3">
    <source>
        <dbReference type="ARBA" id="ARBA00022490"/>
    </source>
</evidence>
<evidence type="ECO:0000313" key="6">
    <source>
        <dbReference type="EMBL" id="CAD2192319.1"/>
    </source>
</evidence>
<evidence type="ECO:0000256" key="2">
    <source>
        <dbReference type="ARBA" id="ARBA00013134"/>
    </source>
</evidence>
<dbReference type="InterPro" id="IPR050325">
    <property type="entry name" value="Prot/Nucl_acid_deglycase"/>
</dbReference>
<dbReference type="EC" id="4.2.1.130" evidence="2"/>
<dbReference type="AlphaFoldDB" id="A0A6V7WZ20"/>
<gene>
    <name evidence="6" type="ORF">MENT_LOCUS45199</name>
</gene>
<comment type="caution">
    <text evidence="6">The sequence shown here is derived from an EMBL/GenBank/DDBJ whole genome shotgun (WGS) entry which is preliminary data.</text>
</comment>
<reference evidence="6 7" key="1">
    <citation type="submission" date="2020-08" db="EMBL/GenBank/DDBJ databases">
        <authorList>
            <person name="Koutsovoulos G."/>
            <person name="Danchin GJ E."/>
        </authorList>
    </citation>
    <scope>NUCLEOTIDE SEQUENCE [LARGE SCALE GENOMIC DNA]</scope>
</reference>